<keyword evidence="3" id="KW-1185">Reference proteome</keyword>
<dbReference type="EMBL" id="CP009302">
    <property type="protein sequence ID" value="AJC11854.1"/>
    <property type="molecule type" value="Genomic_DNA"/>
</dbReference>
<keyword evidence="1" id="KW-1133">Transmembrane helix</keyword>
<dbReference type="InterPro" id="IPR032531">
    <property type="entry name" value="DUF4956"/>
</dbReference>
<reference evidence="3" key="1">
    <citation type="submission" date="2014-08" db="EMBL/GenBank/DDBJ databases">
        <title>Coriobacteriaceae sp. complete genome.</title>
        <authorList>
            <person name="Looft T."/>
            <person name="Bayles D.O."/>
            <person name="Stanton T.B."/>
        </authorList>
    </citation>
    <scope>NUCLEOTIDE SEQUENCE [LARGE SCALE GENOMIC DNA]</scope>
    <source>
        <strain evidence="3">68-1-3</strain>
    </source>
</reference>
<evidence type="ECO:0000313" key="3">
    <source>
        <dbReference type="Proteomes" id="UP000031121"/>
    </source>
</evidence>
<accession>A0A0A8B3A8</accession>
<dbReference type="Pfam" id="PF16316">
    <property type="entry name" value="DUF4956"/>
    <property type="match status" value="1"/>
</dbReference>
<evidence type="ECO:0000256" key="1">
    <source>
        <dbReference type="SAM" id="Phobius"/>
    </source>
</evidence>
<feature type="transmembrane region" description="Helical" evidence="1">
    <location>
        <begin position="56"/>
        <end position="84"/>
    </location>
</feature>
<name>A0A0A8B3A8_9ACTN</name>
<sequence>MLDSLFSSVIVASDSAVTVDPLGFAACTAASVALGLAIAAVYRFRHDYSKNFVVTLALLPVIVQMVILLVNGNLGVGVAVMGVFSLVRFRSIAGTAKDIGSVFLAMGVGLATGMGYIGIAVMLTAVVGALNIVYVATPFSESPPRSKTLSITVPEDLQFEGVFEGVIERYATKVQLVSVRTTNMGSLYQLEYSILMDEGASFKQLLDEIRCHNGNLKVSLGMTPANREVL</sequence>
<evidence type="ECO:0000313" key="2">
    <source>
        <dbReference type="EMBL" id="AJC11854.1"/>
    </source>
</evidence>
<dbReference type="Proteomes" id="UP000031121">
    <property type="component" value="Chromosome"/>
</dbReference>
<organism evidence="2 3">
    <name type="scientific">Berryella intestinalis</name>
    <dbReference type="NCBI Taxonomy" id="1531429"/>
    <lineage>
        <taxon>Bacteria</taxon>
        <taxon>Bacillati</taxon>
        <taxon>Actinomycetota</taxon>
        <taxon>Coriobacteriia</taxon>
        <taxon>Eggerthellales</taxon>
        <taxon>Eggerthellaceae</taxon>
        <taxon>Berryella</taxon>
    </lineage>
</organism>
<keyword evidence="2" id="KW-0131">Cell cycle</keyword>
<dbReference type="STRING" id="1531429.JI75_03385"/>
<feature type="transmembrane region" description="Helical" evidence="1">
    <location>
        <begin position="104"/>
        <end position="137"/>
    </location>
</feature>
<dbReference type="RefSeq" id="WP_039688735.1">
    <property type="nucleotide sequence ID" value="NZ_CP009302.1"/>
</dbReference>
<keyword evidence="1" id="KW-0472">Membrane</keyword>
<feature type="transmembrane region" description="Helical" evidence="1">
    <location>
        <begin position="22"/>
        <end position="44"/>
    </location>
</feature>
<dbReference type="AlphaFoldDB" id="A0A0A8B3A8"/>
<dbReference type="KEGG" id="cbac:JI75_03385"/>
<keyword evidence="1" id="KW-0812">Transmembrane</keyword>
<proteinExistence type="predicted"/>
<dbReference type="OrthoDB" id="9803265at2"/>
<dbReference type="GO" id="GO:0051301">
    <property type="term" value="P:cell division"/>
    <property type="evidence" value="ECO:0007669"/>
    <property type="project" value="UniProtKB-KW"/>
</dbReference>
<protein>
    <submittedName>
        <fullName evidence="2">Cell division protein FtsZ</fullName>
    </submittedName>
</protein>
<dbReference type="HOGENOM" id="CLU_100966_1_0_11"/>
<keyword evidence="2" id="KW-0132">Cell division</keyword>
<reference evidence="2 3" key="2">
    <citation type="journal article" date="2015" name="Genome Announc.">
        <title>Complete Genome Sequence of Coriobacteriaceae Strain 68-1-3, a Novel Mucus-Degrading Isolate from the Swine Intestinal Tract.</title>
        <authorList>
            <person name="Looft T."/>
            <person name="Bayles D.O."/>
            <person name="Alt D.P."/>
            <person name="Stanton T.B."/>
        </authorList>
    </citation>
    <scope>NUCLEOTIDE SEQUENCE [LARGE SCALE GENOMIC DNA]</scope>
    <source>
        <strain evidence="2 3">68-1-3</strain>
    </source>
</reference>
<gene>
    <name evidence="2" type="ORF">JI75_03385</name>
</gene>